<dbReference type="Proteomes" id="UP000002695">
    <property type="component" value="Chromosome"/>
</dbReference>
<dbReference type="HOGENOM" id="CLU_3172875_0_0_6"/>
<accession>A0A0F6B943</accession>
<gene>
    <name evidence="1" type="ordered locus">STM14_4669</name>
</gene>
<evidence type="ECO:0000313" key="2">
    <source>
        <dbReference type="Proteomes" id="UP000002695"/>
    </source>
</evidence>
<proteinExistence type="predicted"/>
<dbReference type="AlphaFoldDB" id="A0A0F6B943"/>
<organism evidence="1 2">
    <name type="scientific">Salmonella typhimurium (strain 14028s / SGSC 2262)</name>
    <dbReference type="NCBI Taxonomy" id="588858"/>
    <lineage>
        <taxon>Bacteria</taxon>
        <taxon>Pseudomonadati</taxon>
        <taxon>Pseudomonadota</taxon>
        <taxon>Gammaproteobacteria</taxon>
        <taxon>Enterobacterales</taxon>
        <taxon>Enterobacteriaceae</taxon>
        <taxon>Salmonella</taxon>
    </lineage>
</organism>
<keyword evidence="2" id="KW-1185">Reference proteome</keyword>
<protein>
    <submittedName>
        <fullName evidence="1">Uncharacterized protein</fullName>
    </submittedName>
</protein>
<sequence>MIWCTLYRQCFRAICSFVRSFTLWLKVKNAGQRKIFKHLFTFWLLIV</sequence>
<dbReference type="KEGG" id="seo:STM14_4669"/>
<dbReference type="PATRIC" id="fig|588858.6.peg.4256"/>
<reference evidence="1 2" key="1">
    <citation type="journal article" date="2010" name="J. Bacteriol.">
        <title>Short-term signatures of evolutionary change in the Salmonella enterica serovar typhimurium 14028 genome.</title>
        <authorList>
            <person name="Jarvik T."/>
            <person name="Smillie C."/>
            <person name="Groisman E.A."/>
            <person name="Ochman H."/>
        </authorList>
    </citation>
    <scope>NUCLEOTIDE SEQUENCE [LARGE SCALE GENOMIC DNA]</scope>
    <source>
        <strain evidence="2">14028s / SGSC 2262</strain>
    </source>
</reference>
<dbReference type="EMBL" id="CP001363">
    <property type="protein sequence ID" value="ACY91045.1"/>
    <property type="molecule type" value="Genomic_DNA"/>
</dbReference>
<evidence type="ECO:0000313" key="1">
    <source>
        <dbReference type="EMBL" id="ACY91045.1"/>
    </source>
</evidence>
<name>A0A0F6B943_SALT1</name>